<evidence type="ECO:0000256" key="6">
    <source>
        <dbReference type="ARBA" id="ARBA00022692"/>
    </source>
</evidence>
<keyword evidence="10 17" id="KW-1133">Transmembrane helix</keyword>
<reference evidence="18 19" key="2">
    <citation type="journal article" date="2012" name="Stand. Genomic Sci.">
        <title>Complete genome sequence of the moderately thermophilic mineral-sulfide-oxidizing firmicute Sulfobacillus acidophilus type strain (NAL(T)).</title>
        <authorList>
            <person name="Anderson I."/>
            <person name="Chertkov O."/>
            <person name="Chen A."/>
            <person name="Saunders E."/>
            <person name="Lapidus A."/>
            <person name="Nolan M."/>
            <person name="Lucas S."/>
            <person name="Hammon N."/>
            <person name="Deshpande S."/>
            <person name="Cheng J.F."/>
            <person name="Han C."/>
            <person name="Tapia R."/>
            <person name="Goodwin L.A."/>
            <person name="Pitluck S."/>
            <person name="Liolios K."/>
            <person name="Pagani I."/>
            <person name="Ivanova N."/>
            <person name="Mikhailova N."/>
            <person name="Pati A."/>
            <person name="Palaniappan K."/>
            <person name="Land M."/>
            <person name="Pan C."/>
            <person name="Rohde M."/>
            <person name="Pukall R."/>
            <person name="Goker M."/>
            <person name="Detter J.C."/>
            <person name="Woyke T."/>
            <person name="Bristow J."/>
            <person name="Eisen J.A."/>
            <person name="Markowitz V."/>
            <person name="Hugenholtz P."/>
            <person name="Kyrpides N.C."/>
            <person name="Klenk H.P."/>
            <person name="Mavromatis K."/>
        </authorList>
    </citation>
    <scope>NUCLEOTIDE SEQUENCE [LARGE SCALE GENOMIC DNA]</scope>
    <source>
        <strain evidence="19">ATCC 700253 / DSM 10332 / NAL</strain>
    </source>
</reference>
<dbReference type="HOGENOM" id="CLU_060296_1_1_9"/>
<feature type="transmembrane region" description="Helical" evidence="17">
    <location>
        <begin position="213"/>
        <end position="235"/>
    </location>
</feature>
<gene>
    <name evidence="17" type="primary">uppP</name>
    <name evidence="18" type="ordered locus">Sulac_2718</name>
</gene>
<evidence type="ECO:0000256" key="9">
    <source>
        <dbReference type="ARBA" id="ARBA00022984"/>
    </source>
</evidence>
<sequence>MSWLSALSLGALQGFAELFPFSSLGLLIIVPHVLGWPVPVGRVYLPFVVALHLGTALGLFVVFGHVWWQILRGLVRDRHRRRQLLLILTAALPAGVAGLLAKHWVAGFFSSPRLAAVMLMVNGVLLVRAPLAARPSLRWWDDLGWLAALRIGLYQILALIPGFSRSGLALWGSARQGLDYESAAHFSFLVAFPLIFGAALVELPKLAHGSPGMVSRALGGGFLAFVVAAWAARYLLGYFRQHGLRRLGWASLMLGAVSLAALTWGW</sequence>
<dbReference type="HAMAP" id="MF_01006">
    <property type="entry name" value="Undec_diphosphatase"/>
    <property type="match status" value="1"/>
</dbReference>
<dbReference type="GO" id="GO:0071555">
    <property type="term" value="P:cell wall organization"/>
    <property type="evidence" value="ECO:0007669"/>
    <property type="project" value="UniProtKB-KW"/>
</dbReference>
<feature type="transmembrane region" description="Helical" evidence="17">
    <location>
        <begin position="43"/>
        <end position="63"/>
    </location>
</feature>
<dbReference type="Proteomes" id="UP000005439">
    <property type="component" value="Chromosome"/>
</dbReference>
<dbReference type="STRING" id="679936.Sulac_2718"/>
<protein>
    <recommendedName>
        <fullName evidence="4 17">Undecaprenyl-diphosphatase</fullName>
        <ecNumber evidence="3 17">3.6.1.27</ecNumber>
    </recommendedName>
    <alternativeName>
        <fullName evidence="15 17">Bacitracin resistance protein</fullName>
    </alternativeName>
    <alternativeName>
        <fullName evidence="14 17">Undecaprenyl pyrophosphate phosphatase</fullName>
    </alternativeName>
</protein>
<evidence type="ECO:0000256" key="17">
    <source>
        <dbReference type="HAMAP-Rule" id="MF_01006"/>
    </source>
</evidence>
<keyword evidence="9 17" id="KW-0573">Peptidoglycan synthesis</keyword>
<accession>G8TXX4</accession>
<feature type="transmembrane region" description="Helical" evidence="17">
    <location>
        <begin position="247"/>
        <end position="265"/>
    </location>
</feature>
<dbReference type="GO" id="GO:0008360">
    <property type="term" value="P:regulation of cell shape"/>
    <property type="evidence" value="ECO:0007669"/>
    <property type="project" value="UniProtKB-KW"/>
</dbReference>
<organism evidence="18 19">
    <name type="scientific">Sulfobacillus acidophilus (strain ATCC 700253 / DSM 10332 / NAL)</name>
    <dbReference type="NCBI Taxonomy" id="679936"/>
    <lineage>
        <taxon>Bacteria</taxon>
        <taxon>Bacillati</taxon>
        <taxon>Bacillota</taxon>
        <taxon>Clostridia</taxon>
        <taxon>Eubacteriales</taxon>
        <taxon>Clostridiales Family XVII. Incertae Sedis</taxon>
        <taxon>Sulfobacillus</taxon>
    </lineage>
</organism>
<evidence type="ECO:0000256" key="10">
    <source>
        <dbReference type="ARBA" id="ARBA00022989"/>
    </source>
</evidence>
<keyword evidence="6 17" id="KW-0812">Transmembrane</keyword>
<keyword evidence="12 17" id="KW-0046">Antibiotic resistance</keyword>
<dbReference type="PANTHER" id="PTHR30622:SF4">
    <property type="entry name" value="UNDECAPRENYL-DIPHOSPHATASE"/>
    <property type="match status" value="1"/>
</dbReference>
<comment type="function">
    <text evidence="17">Catalyzes the dephosphorylation of undecaprenyl diphosphate (UPP). Confers resistance to bacitracin.</text>
</comment>
<keyword evidence="19" id="KW-1185">Reference proteome</keyword>
<comment type="similarity">
    <text evidence="2 17">Belongs to the UppP family.</text>
</comment>
<evidence type="ECO:0000256" key="3">
    <source>
        <dbReference type="ARBA" id="ARBA00012374"/>
    </source>
</evidence>
<dbReference type="AlphaFoldDB" id="G8TXX4"/>
<proteinExistence type="inferred from homology"/>
<evidence type="ECO:0000313" key="19">
    <source>
        <dbReference type="Proteomes" id="UP000005439"/>
    </source>
</evidence>
<evidence type="ECO:0000256" key="5">
    <source>
        <dbReference type="ARBA" id="ARBA00022475"/>
    </source>
</evidence>
<dbReference type="GO" id="GO:0046677">
    <property type="term" value="P:response to antibiotic"/>
    <property type="evidence" value="ECO:0007669"/>
    <property type="project" value="UniProtKB-UniRule"/>
</dbReference>
<evidence type="ECO:0000256" key="13">
    <source>
        <dbReference type="ARBA" id="ARBA00023316"/>
    </source>
</evidence>
<keyword evidence="8 17" id="KW-0133">Cell shape</keyword>
<evidence type="ECO:0000256" key="16">
    <source>
        <dbReference type="ARBA" id="ARBA00047594"/>
    </source>
</evidence>
<evidence type="ECO:0000256" key="14">
    <source>
        <dbReference type="ARBA" id="ARBA00032707"/>
    </source>
</evidence>
<comment type="subcellular location">
    <subcellularLocation>
        <location evidence="1 17">Cell membrane</location>
        <topology evidence="1 17">Multi-pass membrane protein</topology>
    </subcellularLocation>
</comment>
<dbReference type="GO" id="GO:0009252">
    <property type="term" value="P:peptidoglycan biosynthetic process"/>
    <property type="evidence" value="ECO:0007669"/>
    <property type="project" value="UniProtKB-KW"/>
</dbReference>
<dbReference type="GO" id="GO:0050380">
    <property type="term" value="F:undecaprenyl-diphosphatase activity"/>
    <property type="evidence" value="ECO:0007669"/>
    <property type="project" value="UniProtKB-UniRule"/>
</dbReference>
<feature type="transmembrane region" description="Helical" evidence="17">
    <location>
        <begin position="183"/>
        <end position="201"/>
    </location>
</feature>
<evidence type="ECO:0000256" key="7">
    <source>
        <dbReference type="ARBA" id="ARBA00022801"/>
    </source>
</evidence>
<evidence type="ECO:0000256" key="11">
    <source>
        <dbReference type="ARBA" id="ARBA00023136"/>
    </source>
</evidence>
<dbReference type="InterPro" id="IPR003824">
    <property type="entry name" value="UppP"/>
</dbReference>
<dbReference type="KEGG" id="sap:Sulac_2718"/>
<dbReference type="PANTHER" id="PTHR30622">
    <property type="entry name" value="UNDECAPRENYL-DIPHOSPHATASE"/>
    <property type="match status" value="1"/>
</dbReference>
<evidence type="ECO:0000256" key="2">
    <source>
        <dbReference type="ARBA" id="ARBA00010621"/>
    </source>
</evidence>
<keyword evidence="7 17" id="KW-0378">Hydrolase</keyword>
<dbReference type="GO" id="GO:0005886">
    <property type="term" value="C:plasma membrane"/>
    <property type="evidence" value="ECO:0007669"/>
    <property type="project" value="UniProtKB-SubCell"/>
</dbReference>
<reference evidence="19" key="1">
    <citation type="submission" date="2011-12" db="EMBL/GenBank/DDBJ databases">
        <title>The complete genome of chromosome of Sulfobacillus acidophilus DSM 10332.</title>
        <authorList>
            <person name="Lucas S."/>
            <person name="Han J."/>
            <person name="Lapidus A."/>
            <person name="Bruce D."/>
            <person name="Goodwin L."/>
            <person name="Pitluck S."/>
            <person name="Peters L."/>
            <person name="Kyrpides N."/>
            <person name="Mavromatis K."/>
            <person name="Ivanova N."/>
            <person name="Mikhailova N."/>
            <person name="Chertkov O."/>
            <person name="Saunders E."/>
            <person name="Detter J.C."/>
            <person name="Tapia R."/>
            <person name="Han C."/>
            <person name="Land M."/>
            <person name="Hauser L."/>
            <person name="Markowitz V."/>
            <person name="Cheng J.-F."/>
            <person name="Hugenholtz P."/>
            <person name="Woyke T."/>
            <person name="Wu D."/>
            <person name="Pukall R."/>
            <person name="Gehrich-Schroeter G."/>
            <person name="Schneider S."/>
            <person name="Klenk H.-P."/>
            <person name="Eisen J.A."/>
        </authorList>
    </citation>
    <scope>NUCLEOTIDE SEQUENCE [LARGE SCALE GENOMIC DNA]</scope>
    <source>
        <strain evidence="19">ATCC 700253 / DSM 10332 / NAL</strain>
    </source>
</reference>
<comment type="miscellaneous">
    <text evidence="17">Bacitracin is thought to be involved in the inhibition of peptidoglycan synthesis by sequestering undecaprenyl diphosphate, thereby reducing the pool of lipid carrier available.</text>
</comment>
<dbReference type="EMBL" id="CP003179">
    <property type="protein sequence ID" value="AEW06180.1"/>
    <property type="molecule type" value="Genomic_DNA"/>
</dbReference>
<comment type="catalytic activity">
    <reaction evidence="16 17">
        <text>di-trans,octa-cis-undecaprenyl diphosphate + H2O = di-trans,octa-cis-undecaprenyl phosphate + phosphate + H(+)</text>
        <dbReference type="Rhea" id="RHEA:28094"/>
        <dbReference type="ChEBI" id="CHEBI:15377"/>
        <dbReference type="ChEBI" id="CHEBI:15378"/>
        <dbReference type="ChEBI" id="CHEBI:43474"/>
        <dbReference type="ChEBI" id="CHEBI:58405"/>
        <dbReference type="ChEBI" id="CHEBI:60392"/>
        <dbReference type="EC" id="3.6.1.27"/>
    </reaction>
</comment>
<evidence type="ECO:0000256" key="4">
    <source>
        <dbReference type="ARBA" id="ARBA00021581"/>
    </source>
</evidence>
<evidence type="ECO:0000256" key="8">
    <source>
        <dbReference type="ARBA" id="ARBA00022960"/>
    </source>
</evidence>
<dbReference type="EC" id="3.6.1.27" evidence="3 17"/>
<evidence type="ECO:0000313" key="18">
    <source>
        <dbReference type="EMBL" id="AEW06180.1"/>
    </source>
</evidence>
<feature type="transmembrane region" description="Helical" evidence="17">
    <location>
        <begin position="84"/>
        <end position="101"/>
    </location>
</feature>
<dbReference type="Pfam" id="PF02673">
    <property type="entry name" value="BacA"/>
    <property type="match status" value="1"/>
</dbReference>
<dbReference type="PATRIC" id="fig|679936.5.peg.2812"/>
<keyword evidence="5 17" id="KW-1003">Cell membrane</keyword>
<name>G8TXX4_SULAD</name>
<evidence type="ECO:0000256" key="15">
    <source>
        <dbReference type="ARBA" id="ARBA00032932"/>
    </source>
</evidence>
<evidence type="ECO:0000256" key="1">
    <source>
        <dbReference type="ARBA" id="ARBA00004651"/>
    </source>
</evidence>
<keyword evidence="13 17" id="KW-0961">Cell wall biogenesis/degradation</keyword>
<feature type="transmembrane region" description="Helical" evidence="17">
    <location>
        <begin position="143"/>
        <end position="163"/>
    </location>
</feature>
<keyword evidence="11 17" id="KW-0472">Membrane</keyword>
<evidence type="ECO:0000256" key="12">
    <source>
        <dbReference type="ARBA" id="ARBA00023251"/>
    </source>
</evidence>